<protein>
    <recommendedName>
        <fullName evidence="2">Glutamate racemase</fullName>
    </recommendedName>
</protein>
<evidence type="ECO:0000313" key="1">
    <source>
        <dbReference type="EMBL" id="EJW96908.1"/>
    </source>
</evidence>
<comment type="caution">
    <text evidence="1">The sequence shown here is derived from an EMBL/GenBank/DDBJ whole genome shotgun (WGS) entry which is preliminary data.</text>
</comment>
<dbReference type="InterPro" id="IPR033134">
    <property type="entry name" value="Asp/Glu_racemase_AS_2"/>
</dbReference>
<reference evidence="1" key="1">
    <citation type="journal article" date="2012" name="PLoS ONE">
        <title>Gene sets for utilization of primary and secondary nutrition supplies in the distal gut of endangered iberian lynx.</title>
        <authorList>
            <person name="Alcaide M."/>
            <person name="Messina E."/>
            <person name="Richter M."/>
            <person name="Bargiela R."/>
            <person name="Peplies J."/>
            <person name="Huws S.A."/>
            <person name="Newbold C.J."/>
            <person name="Golyshin P.N."/>
            <person name="Simon M.A."/>
            <person name="Lopez G."/>
            <person name="Yakimov M.M."/>
            <person name="Ferrer M."/>
        </authorList>
    </citation>
    <scope>NUCLEOTIDE SEQUENCE</scope>
</reference>
<feature type="non-terminal residue" evidence="1">
    <location>
        <position position="30"/>
    </location>
</feature>
<dbReference type="GO" id="GO:0016855">
    <property type="term" value="F:racemase and epimerase activity, acting on amino acids and derivatives"/>
    <property type="evidence" value="ECO:0007669"/>
    <property type="project" value="InterPro"/>
</dbReference>
<evidence type="ECO:0008006" key="2">
    <source>
        <dbReference type="Google" id="ProtNLM"/>
    </source>
</evidence>
<dbReference type="SUPFAM" id="SSF53681">
    <property type="entry name" value="Aspartate/glutamate racemase"/>
    <property type="match status" value="1"/>
</dbReference>
<dbReference type="PROSITE" id="PS00924">
    <property type="entry name" value="ASP_GLU_RACEMASE_2"/>
    <property type="match status" value="1"/>
</dbReference>
<dbReference type="InterPro" id="IPR001920">
    <property type="entry name" value="Asp/Glu_race"/>
</dbReference>
<gene>
    <name evidence="1" type="ORF">EVA_14985</name>
</gene>
<dbReference type="EMBL" id="AMCI01005044">
    <property type="protein sequence ID" value="EJW96908.1"/>
    <property type="molecule type" value="Genomic_DNA"/>
</dbReference>
<sequence>MILGCTHFPLLKDEYQRALGDDVRVVSSAE</sequence>
<dbReference type="AlphaFoldDB" id="J9FQY5"/>
<organism evidence="1">
    <name type="scientific">gut metagenome</name>
    <dbReference type="NCBI Taxonomy" id="749906"/>
    <lineage>
        <taxon>unclassified sequences</taxon>
        <taxon>metagenomes</taxon>
        <taxon>organismal metagenomes</taxon>
    </lineage>
</organism>
<name>J9FQY5_9ZZZZ</name>
<accession>J9FQY5</accession>
<dbReference type="Gene3D" id="3.40.50.1860">
    <property type="match status" value="1"/>
</dbReference>
<proteinExistence type="predicted"/>